<dbReference type="EMBL" id="JARBHB010000005">
    <property type="protein sequence ID" value="KAJ8882849.1"/>
    <property type="molecule type" value="Genomic_DNA"/>
</dbReference>
<accession>A0ABQ9HF13</accession>
<dbReference type="InterPro" id="IPR041577">
    <property type="entry name" value="RT_RNaseH_2"/>
</dbReference>
<protein>
    <recommendedName>
        <fullName evidence="2">Reverse transcriptase/retrotransposon-derived protein RNase H-like domain-containing protein</fullName>
    </recommendedName>
</protein>
<keyword evidence="4" id="KW-1185">Reference proteome</keyword>
<dbReference type="Pfam" id="PF17919">
    <property type="entry name" value="RT_RNaseH_2"/>
    <property type="match status" value="1"/>
</dbReference>
<evidence type="ECO:0000313" key="4">
    <source>
        <dbReference type="Proteomes" id="UP001159363"/>
    </source>
</evidence>
<feature type="domain" description="Reverse transcriptase/retrotransposon-derived protein RNase H-like" evidence="2">
    <location>
        <begin position="46"/>
        <end position="129"/>
    </location>
</feature>
<dbReference type="InterPro" id="IPR043128">
    <property type="entry name" value="Rev_trsase/Diguanyl_cyclase"/>
</dbReference>
<dbReference type="CDD" id="cd09274">
    <property type="entry name" value="RNase_HI_RT_Ty3"/>
    <property type="match status" value="1"/>
</dbReference>
<evidence type="ECO:0000259" key="2">
    <source>
        <dbReference type="Pfam" id="PF17919"/>
    </source>
</evidence>
<evidence type="ECO:0000313" key="3">
    <source>
        <dbReference type="EMBL" id="KAJ8882849.1"/>
    </source>
</evidence>
<sequence length="254" mass="28564">MPRPKSKEDVRRFLGMVTYYSRFSHGASTITTPLGHLLCKNTIFTFTAACEAAFLKLKQAIVSDQVLVTYDPDVPVQLPCDASPTGIAGILSNIVDGHEHPIVFTSQLLTAAEQNYSQLDRETLAIVFTYIFGHHIKLIADNQPLPRIFNHQAALPKMTAGRLQCDAAFLSRFNYTIYFKKGIENSNVDCLFRALININSCTASAINNEVKQLCDVTIEQISIPTVIYQLLKEDTKKGCYLINNYEILTRRKRQ</sequence>
<proteinExistence type="predicted"/>
<dbReference type="InterPro" id="IPR043502">
    <property type="entry name" value="DNA/RNA_pol_sf"/>
</dbReference>
<gene>
    <name evidence="3" type="ORF">PR048_014663</name>
</gene>
<dbReference type="Proteomes" id="UP001159363">
    <property type="component" value="Chromosome 4"/>
</dbReference>
<name>A0ABQ9HF13_9NEOP</name>
<keyword evidence="1" id="KW-0511">Multifunctional enzyme</keyword>
<dbReference type="InterPro" id="IPR050951">
    <property type="entry name" value="Retrovirus_Pol_polyprotein"/>
</dbReference>
<comment type="caution">
    <text evidence="3">The sequence shown here is derived from an EMBL/GenBank/DDBJ whole genome shotgun (WGS) entry which is preliminary data.</text>
</comment>
<evidence type="ECO:0000256" key="1">
    <source>
        <dbReference type="ARBA" id="ARBA00023268"/>
    </source>
</evidence>
<dbReference type="PANTHER" id="PTHR37984">
    <property type="entry name" value="PROTEIN CBG26694"/>
    <property type="match status" value="1"/>
</dbReference>
<reference evidence="3 4" key="1">
    <citation type="submission" date="2023-02" db="EMBL/GenBank/DDBJ databases">
        <title>LHISI_Scaffold_Assembly.</title>
        <authorList>
            <person name="Stuart O.P."/>
            <person name="Cleave R."/>
            <person name="Magrath M.J.L."/>
            <person name="Mikheyev A.S."/>
        </authorList>
    </citation>
    <scope>NUCLEOTIDE SEQUENCE [LARGE SCALE GENOMIC DNA]</scope>
    <source>
        <strain evidence="3">Daus_M_001</strain>
        <tissue evidence="3">Leg muscle</tissue>
    </source>
</reference>
<dbReference type="SUPFAM" id="SSF56672">
    <property type="entry name" value="DNA/RNA polymerases"/>
    <property type="match status" value="1"/>
</dbReference>
<organism evidence="3 4">
    <name type="scientific">Dryococelus australis</name>
    <dbReference type="NCBI Taxonomy" id="614101"/>
    <lineage>
        <taxon>Eukaryota</taxon>
        <taxon>Metazoa</taxon>
        <taxon>Ecdysozoa</taxon>
        <taxon>Arthropoda</taxon>
        <taxon>Hexapoda</taxon>
        <taxon>Insecta</taxon>
        <taxon>Pterygota</taxon>
        <taxon>Neoptera</taxon>
        <taxon>Polyneoptera</taxon>
        <taxon>Phasmatodea</taxon>
        <taxon>Verophasmatodea</taxon>
        <taxon>Anareolatae</taxon>
        <taxon>Phasmatidae</taxon>
        <taxon>Eurycanthinae</taxon>
        <taxon>Dryococelus</taxon>
    </lineage>
</organism>
<dbReference type="PANTHER" id="PTHR37984:SF5">
    <property type="entry name" value="PROTEIN NYNRIN-LIKE"/>
    <property type="match status" value="1"/>
</dbReference>
<dbReference type="Gene3D" id="3.30.70.270">
    <property type="match status" value="1"/>
</dbReference>